<dbReference type="RefSeq" id="WP_127764519.1">
    <property type="nucleotide sequence ID" value="NZ_SADE01000001.1"/>
</dbReference>
<keyword evidence="3" id="KW-1185">Reference proteome</keyword>
<keyword evidence="1" id="KW-1133">Transmembrane helix</keyword>
<keyword evidence="1" id="KW-0472">Membrane</keyword>
<gene>
    <name evidence="2" type="ORF">EOI86_07820</name>
</gene>
<name>A0A3S2VS00_9PROT</name>
<feature type="transmembrane region" description="Helical" evidence="1">
    <location>
        <begin position="66"/>
        <end position="84"/>
    </location>
</feature>
<evidence type="ECO:0000256" key="1">
    <source>
        <dbReference type="SAM" id="Phobius"/>
    </source>
</evidence>
<feature type="transmembrane region" description="Helical" evidence="1">
    <location>
        <begin position="90"/>
        <end position="108"/>
    </location>
</feature>
<sequence length="284" mass="28945">MLEMLTNLVAIPAIAAGVLALVAGKSSSVRMCRLLLILGVIAGFAGCYAAISDVPAFPPTSSVQKLFYAPILAGAVLILVYYGRGEHLGTEGWLLPIIGAFGGTAWVLERLIPRFDGLEWALAALFSVGLLFAALTTLAQSTTTALSRVAHGAAAMGLGLVLIFGGTATSGFFAIALAVAIGATILAEPIAMRIRLGPALAAAAIVVLGPLAAQALFLTDVSPWALLPLPLCYVSVHLANHLGWHADDTLAGSVVYSVKVAILAFPPAIAAAAISFAMGGGSPY</sequence>
<organism evidence="2 3">
    <name type="scientific">Hwanghaeella grinnelliae</name>
    <dbReference type="NCBI Taxonomy" id="2500179"/>
    <lineage>
        <taxon>Bacteria</taxon>
        <taxon>Pseudomonadati</taxon>
        <taxon>Pseudomonadota</taxon>
        <taxon>Alphaproteobacteria</taxon>
        <taxon>Rhodospirillales</taxon>
        <taxon>Rhodospirillaceae</taxon>
        <taxon>Hwanghaeella</taxon>
    </lineage>
</organism>
<dbReference type="EMBL" id="SADE01000001">
    <property type="protein sequence ID" value="RVU39147.1"/>
    <property type="molecule type" value="Genomic_DNA"/>
</dbReference>
<feature type="transmembrane region" description="Helical" evidence="1">
    <location>
        <begin position="159"/>
        <end position="187"/>
    </location>
</feature>
<comment type="caution">
    <text evidence="2">The sequence shown here is derived from an EMBL/GenBank/DDBJ whole genome shotgun (WGS) entry which is preliminary data.</text>
</comment>
<reference evidence="3" key="1">
    <citation type="submission" date="2019-01" db="EMBL/GenBank/DDBJ databases">
        <title>Gri0909 isolated from a small marine red alga.</title>
        <authorList>
            <person name="Kim J."/>
            <person name="Jeong S.E."/>
            <person name="Jeon C.O."/>
        </authorList>
    </citation>
    <scope>NUCLEOTIDE SEQUENCE [LARGE SCALE GENOMIC DNA]</scope>
    <source>
        <strain evidence="3">Gri0909</strain>
    </source>
</reference>
<feature type="transmembrane region" description="Helical" evidence="1">
    <location>
        <begin position="199"/>
        <end position="218"/>
    </location>
</feature>
<dbReference type="Proteomes" id="UP000287447">
    <property type="component" value="Unassembled WGS sequence"/>
</dbReference>
<evidence type="ECO:0000313" key="2">
    <source>
        <dbReference type="EMBL" id="RVU39147.1"/>
    </source>
</evidence>
<feature type="transmembrane region" description="Helical" evidence="1">
    <location>
        <begin position="224"/>
        <end position="244"/>
    </location>
</feature>
<feature type="transmembrane region" description="Helical" evidence="1">
    <location>
        <begin position="120"/>
        <end position="139"/>
    </location>
</feature>
<feature type="transmembrane region" description="Helical" evidence="1">
    <location>
        <begin position="256"/>
        <end position="278"/>
    </location>
</feature>
<evidence type="ECO:0000313" key="3">
    <source>
        <dbReference type="Proteomes" id="UP000287447"/>
    </source>
</evidence>
<feature type="transmembrane region" description="Helical" evidence="1">
    <location>
        <begin position="34"/>
        <end position="54"/>
    </location>
</feature>
<dbReference type="AlphaFoldDB" id="A0A3S2VS00"/>
<keyword evidence="1" id="KW-0812">Transmembrane</keyword>
<accession>A0A3S2VS00</accession>
<proteinExistence type="predicted"/>
<protein>
    <submittedName>
        <fullName evidence="2">Uncharacterized protein</fullName>
    </submittedName>
</protein>